<dbReference type="Proteomes" id="UP000679126">
    <property type="component" value="Unassembled WGS sequence"/>
</dbReference>
<keyword evidence="3" id="KW-1185">Reference proteome</keyword>
<dbReference type="PANTHER" id="PTHR42685">
    <property type="entry name" value="GERANYLGERANYL DIPHOSPHATE REDUCTASE"/>
    <property type="match status" value="1"/>
</dbReference>
<dbReference type="NCBIfam" id="TIGR02032">
    <property type="entry name" value="GG-red-SF"/>
    <property type="match status" value="1"/>
</dbReference>
<reference evidence="3" key="1">
    <citation type="submission" date="2021-03" db="EMBL/GenBank/DDBJ databases">
        <title>Assistant Professor.</title>
        <authorList>
            <person name="Huq M.A."/>
        </authorList>
    </citation>
    <scope>NUCLEOTIDE SEQUENCE [LARGE SCALE GENOMIC DNA]</scope>
    <source>
        <strain evidence="3">MAH-28</strain>
    </source>
</reference>
<dbReference type="InterPro" id="IPR011777">
    <property type="entry name" value="Geranylgeranyl_Rdtase_fam"/>
</dbReference>
<gene>
    <name evidence="2" type="ORF">J7I43_15880</name>
</gene>
<dbReference type="Gene3D" id="3.50.50.60">
    <property type="entry name" value="FAD/NAD(P)-binding domain"/>
    <property type="match status" value="1"/>
</dbReference>
<dbReference type="RefSeq" id="WP_209146806.1">
    <property type="nucleotide sequence ID" value="NZ_JAGHKP010000003.1"/>
</dbReference>
<evidence type="ECO:0000313" key="2">
    <source>
        <dbReference type="EMBL" id="MBO9153707.1"/>
    </source>
</evidence>
<dbReference type="InterPro" id="IPR036188">
    <property type="entry name" value="FAD/NAD-bd_sf"/>
</dbReference>
<dbReference type="InterPro" id="IPR002938">
    <property type="entry name" value="FAD-bd"/>
</dbReference>
<protein>
    <submittedName>
        <fullName evidence="2">Geranylgeranyl reductase family protein</fullName>
    </submittedName>
</protein>
<dbReference type="PANTHER" id="PTHR42685:SF22">
    <property type="entry name" value="CONDITIONED MEDIUM FACTOR RECEPTOR 1"/>
    <property type="match status" value="1"/>
</dbReference>
<evidence type="ECO:0000259" key="1">
    <source>
        <dbReference type="Pfam" id="PF01494"/>
    </source>
</evidence>
<dbReference type="EMBL" id="JAGHKP010000003">
    <property type="protein sequence ID" value="MBO9153707.1"/>
    <property type="molecule type" value="Genomic_DNA"/>
</dbReference>
<proteinExistence type="predicted"/>
<sequence length="484" mass="52528">MKLHITPQYDTDVLIAGGGPAGASCAYHLAAQGIRVTILDYQLFPRDKVCGDFVGPVAIRELEGMGIHRQEKFRKTNVITQAALYLDGRPMITKNIPLVSGIPDHGRVIPRMELDHWILGAALQKGAKLVPGRLLDYQVFSNGVLAQHKKGALFAKMIVGADGSSSTVARLLTGSKPASEDRILAVRAYYKNVKCIADQAELYFTSQSFPGYYWFFPTGPDTANVGVGMVQENFPQQDVNLKQLLLELIEKDPALKAKIGNGEMEDKVAGWPLATYNPAHPKIADRLVLVGDAAGLINALNGEGIQYATLSGRWAAEAITECFRRQQFSEAALAPYKKKIVEELGFDMSLSNTLIQFIRNRNLNPLWLKLLDIIVQKARQDDAYADVAGGILAGLKPANEAMSASFIGKSILQGAQTLATDAFREASKGPANLTRLAWGGMLFGVQTAGDVMQHPGNYVSWGKGILSNSFQLAGHVLKGINNHG</sequence>
<dbReference type="PROSITE" id="PS51257">
    <property type="entry name" value="PROKAR_LIPOPROTEIN"/>
    <property type="match status" value="1"/>
</dbReference>
<feature type="domain" description="FAD-binding" evidence="1">
    <location>
        <begin position="10"/>
        <end position="305"/>
    </location>
</feature>
<dbReference type="Pfam" id="PF01494">
    <property type="entry name" value="FAD_binding_3"/>
    <property type="match status" value="1"/>
</dbReference>
<name>A0ABS3YG98_9BACT</name>
<evidence type="ECO:0000313" key="3">
    <source>
        <dbReference type="Proteomes" id="UP000679126"/>
    </source>
</evidence>
<comment type="caution">
    <text evidence="2">The sequence shown here is derived from an EMBL/GenBank/DDBJ whole genome shotgun (WGS) entry which is preliminary data.</text>
</comment>
<dbReference type="PRINTS" id="PR00420">
    <property type="entry name" value="RNGMNOXGNASE"/>
</dbReference>
<accession>A0ABS3YG98</accession>
<dbReference type="SUPFAM" id="SSF51905">
    <property type="entry name" value="FAD/NAD(P)-binding domain"/>
    <property type="match status" value="1"/>
</dbReference>
<dbReference type="InterPro" id="IPR050407">
    <property type="entry name" value="Geranylgeranyl_reductase"/>
</dbReference>
<organism evidence="2 3">
    <name type="scientific">Chitinophaga chungangae</name>
    <dbReference type="NCBI Taxonomy" id="2821488"/>
    <lineage>
        <taxon>Bacteria</taxon>
        <taxon>Pseudomonadati</taxon>
        <taxon>Bacteroidota</taxon>
        <taxon>Chitinophagia</taxon>
        <taxon>Chitinophagales</taxon>
        <taxon>Chitinophagaceae</taxon>
        <taxon>Chitinophaga</taxon>
    </lineage>
</organism>